<feature type="transmembrane region" description="Helical" evidence="1">
    <location>
        <begin position="274"/>
        <end position="293"/>
    </location>
</feature>
<organism evidence="2">
    <name type="scientific">Trepomonas sp. PC1</name>
    <dbReference type="NCBI Taxonomy" id="1076344"/>
    <lineage>
        <taxon>Eukaryota</taxon>
        <taxon>Metamonada</taxon>
        <taxon>Diplomonadida</taxon>
        <taxon>Hexamitidae</taxon>
        <taxon>Hexamitinae</taxon>
        <taxon>Trepomonas</taxon>
    </lineage>
</organism>
<feature type="transmembrane region" description="Helical" evidence="1">
    <location>
        <begin position="242"/>
        <end position="262"/>
    </location>
</feature>
<keyword evidence="1" id="KW-1133">Transmembrane helix</keyword>
<evidence type="ECO:0000313" key="2">
    <source>
        <dbReference type="EMBL" id="JAP89286.1"/>
    </source>
</evidence>
<evidence type="ECO:0000256" key="1">
    <source>
        <dbReference type="SAM" id="Phobius"/>
    </source>
</evidence>
<feature type="non-terminal residue" evidence="2">
    <location>
        <position position="1"/>
    </location>
</feature>
<sequence length="393" mass="45283">RQLVNKTFNVENFFSQCLYCFGIIIGMTIIISKLASASELKVLIIGTVLTIFGCCTAVTVSCLVQNNSQHENTITLTFMIIYNVLTVLFCSVGDAFTTMGTFCYVYKSLPKSKDFGFVICSLLCISTISQQLYQIFFICTIQTILYCGIIANVSVIFIFVYFVKPPSFDQPNYNLDQFGFLYSNRKIPKWTQFYWYMVVHTLVGLIIICQSTIFAFCNYFDEAFEQITKELMTNELFFRDNIKIFGFFSSIIIFLFAGYIYDIINKKNRQKIQGLFFILNFTTLATVSIPSLTEMNSSYDRISYWVFLQVTSCLWEVQMNLTLLTLFSGAFRIVLCFMFTFIYIVKFIMEIVKIKLLVIICQPSVAVSMMCVLLVCQVFLTKKLAKREETKEG</sequence>
<dbReference type="EMBL" id="GDID01007320">
    <property type="protein sequence ID" value="JAP89286.1"/>
    <property type="molecule type" value="Transcribed_RNA"/>
</dbReference>
<feature type="transmembrane region" description="Helical" evidence="1">
    <location>
        <begin position="321"/>
        <end position="344"/>
    </location>
</feature>
<feature type="transmembrane region" description="Helical" evidence="1">
    <location>
        <begin position="80"/>
        <end position="105"/>
    </location>
</feature>
<keyword evidence="1" id="KW-0472">Membrane</keyword>
<feature type="non-terminal residue" evidence="2">
    <location>
        <position position="393"/>
    </location>
</feature>
<keyword evidence="1" id="KW-0812">Transmembrane</keyword>
<feature type="transmembrane region" description="Helical" evidence="1">
    <location>
        <begin position="42"/>
        <end position="60"/>
    </location>
</feature>
<feature type="transmembrane region" description="Helical" evidence="1">
    <location>
        <begin position="193"/>
        <end position="216"/>
    </location>
</feature>
<gene>
    <name evidence="2" type="ORF">TPC1_31219</name>
</gene>
<feature type="transmembrane region" description="Helical" evidence="1">
    <location>
        <begin position="356"/>
        <end position="380"/>
    </location>
</feature>
<dbReference type="AlphaFoldDB" id="A0A146K0M9"/>
<name>A0A146K0M9_9EUKA</name>
<accession>A0A146K0M9</accession>
<proteinExistence type="predicted"/>
<reference evidence="2" key="1">
    <citation type="submission" date="2015-07" db="EMBL/GenBank/DDBJ databases">
        <title>Adaptation to a free-living lifestyle via gene acquisitions in the diplomonad Trepomonas sp. PC1.</title>
        <authorList>
            <person name="Xu F."/>
            <person name="Jerlstrom-Hultqvist J."/>
            <person name="Kolisko M."/>
            <person name="Simpson A.G.B."/>
            <person name="Roger A.J."/>
            <person name="Svard S.G."/>
            <person name="Andersson J.O."/>
        </authorList>
    </citation>
    <scope>NUCLEOTIDE SEQUENCE</scope>
    <source>
        <strain evidence="2">PC1</strain>
    </source>
</reference>
<protein>
    <submittedName>
        <fullName evidence="2">Uncharacterized protein</fullName>
    </submittedName>
</protein>
<feature type="transmembrane region" description="Helical" evidence="1">
    <location>
        <begin position="143"/>
        <end position="163"/>
    </location>
</feature>
<feature type="transmembrane region" description="Helical" evidence="1">
    <location>
        <begin position="13"/>
        <end position="35"/>
    </location>
</feature>